<dbReference type="RefSeq" id="WP_142936166.1">
    <property type="nucleotide sequence ID" value="NZ_FXTM01000028.1"/>
</dbReference>
<reference evidence="2 3" key="1">
    <citation type="submission" date="2017-05" db="EMBL/GenBank/DDBJ databases">
        <authorList>
            <person name="Varghese N."/>
            <person name="Submissions S."/>
        </authorList>
    </citation>
    <scope>NUCLEOTIDE SEQUENCE [LARGE SCALE GENOMIC DNA]</scope>
    <source>
        <strain evidence="2 3">DSM 16304</strain>
    </source>
</reference>
<evidence type="ECO:0000313" key="2">
    <source>
        <dbReference type="EMBL" id="SMO76652.1"/>
    </source>
</evidence>
<feature type="transmembrane region" description="Helical" evidence="1">
    <location>
        <begin position="62"/>
        <end position="95"/>
    </location>
</feature>
<accession>A0A521DYF5</accession>
<dbReference type="OrthoDB" id="6691119at2"/>
<organism evidence="2 3">
    <name type="scientific">Balnearium lithotrophicum</name>
    <dbReference type="NCBI Taxonomy" id="223788"/>
    <lineage>
        <taxon>Bacteria</taxon>
        <taxon>Pseudomonadati</taxon>
        <taxon>Aquificota</taxon>
        <taxon>Aquificia</taxon>
        <taxon>Desulfurobacteriales</taxon>
        <taxon>Desulfurobacteriaceae</taxon>
        <taxon>Balnearium</taxon>
    </lineage>
</organism>
<evidence type="ECO:0008006" key="4">
    <source>
        <dbReference type="Google" id="ProtNLM"/>
    </source>
</evidence>
<protein>
    <recommendedName>
        <fullName evidence="4">DUF2628 domain-containing protein</fullName>
    </recommendedName>
</protein>
<feature type="transmembrane region" description="Helical" evidence="1">
    <location>
        <begin position="127"/>
        <end position="149"/>
    </location>
</feature>
<dbReference type="InterPro" id="IPR024399">
    <property type="entry name" value="DUF2628"/>
</dbReference>
<gene>
    <name evidence="2" type="ORF">SAMN06269117_12815</name>
</gene>
<keyword evidence="3" id="KW-1185">Reference proteome</keyword>
<dbReference type="AlphaFoldDB" id="A0A521DYF5"/>
<keyword evidence="1" id="KW-0472">Membrane</keyword>
<sequence length="159" mass="18319">MEVKKLLEEFDEETIREFVGKNADYYLNKWKLMAASGSKVSWNWAAFCFEVLWMAYRKMYLYALIVMLLSFIPVIGSILSLIFWIGIGIFGNYLYGKFTYRKLSVLRSAFTDDELFKQEVIKSGGTSILGVFLFIILALLLALLISIATTNITEYGHYL</sequence>
<dbReference type="Proteomes" id="UP000317315">
    <property type="component" value="Unassembled WGS sequence"/>
</dbReference>
<keyword evidence="1" id="KW-0812">Transmembrane</keyword>
<dbReference type="EMBL" id="FXTM01000028">
    <property type="protein sequence ID" value="SMO76652.1"/>
    <property type="molecule type" value="Genomic_DNA"/>
</dbReference>
<proteinExistence type="predicted"/>
<evidence type="ECO:0000313" key="3">
    <source>
        <dbReference type="Proteomes" id="UP000317315"/>
    </source>
</evidence>
<dbReference type="Pfam" id="PF10947">
    <property type="entry name" value="DUF2628"/>
    <property type="match status" value="1"/>
</dbReference>
<keyword evidence="1" id="KW-1133">Transmembrane helix</keyword>
<evidence type="ECO:0000256" key="1">
    <source>
        <dbReference type="SAM" id="Phobius"/>
    </source>
</evidence>
<name>A0A521DYF5_9BACT</name>